<dbReference type="AlphaFoldDB" id="A0A7J0FG42"/>
<reference evidence="2 3" key="1">
    <citation type="submission" date="2019-07" db="EMBL/GenBank/DDBJ databases">
        <title>De Novo Assembly of kiwifruit Actinidia rufa.</title>
        <authorList>
            <person name="Sugita-Konishi S."/>
            <person name="Sato K."/>
            <person name="Mori E."/>
            <person name="Abe Y."/>
            <person name="Kisaki G."/>
            <person name="Hamano K."/>
            <person name="Suezawa K."/>
            <person name="Otani M."/>
            <person name="Fukuda T."/>
            <person name="Manabe T."/>
            <person name="Gomi K."/>
            <person name="Tabuchi M."/>
            <person name="Akimitsu K."/>
            <person name="Kataoka I."/>
        </authorList>
    </citation>
    <scope>NUCLEOTIDE SEQUENCE [LARGE SCALE GENOMIC DNA]</scope>
    <source>
        <strain evidence="3">cv. Fuchu</strain>
    </source>
</reference>
<keyword evidence="3" id="KW-1185">Reference proteome</keyword>
<evidence type="ECO:0000256" key="1">
    <source>
        <dbReference type="SAM" id="MobiDB-lite"/>
    </source>
</evidence>
<proteinExistence type="predicted"/>
<feature type="region of interest" description="Disordered" evidence="1">
    <location>
        <begin position="1"/>
        <end position="26"/>
    </location>
</feature>
<name>A0A7J0FG42_9ERIC</name>
<sequence>MPRTKIPAVGASSSRSRAPCPTPDPMDHFRTCPVLVEHLVVEKEVRHLPFFASFRDRGWVALFQAGGV</sequence>
<protein>
    <submittedName>
        <fullName evidence="2">Uncharacterized protein</fullName>
    </submittedName>
</protein>
<evidence type="ECO:0000313" key="2">
    <source>
        <dbReference type="EMBL" id="GFY97670.1"/>
    </source>
</evidence>
<dbReference type="Proteomes" id="UP000585474">
    <property type="component" value="Unassembled WGS sequence"/>
</dbReference>
<organism evidence="2 3">
    <name type="scientific">Actinidia rufa</name>
    <dbReference type="NCBI Taxonomy" id="165716"/>
    <lineage>
        <taxon>Eukaryota</taxon>
        <taxon>Viridiplantae</taxon>
        <taxon>Streptophyta</taxon>
        <taxon>Embryophyta</taxon>
        <taxon>Tracheophyta</taxon>
        <taxon>Spermatophyta</taxon>
        <taxon>Magnoliopsida</taxon>
        <taxon>eudicotyledons</taxon>
        <taxon>Gunneridae</taxon>
        <taxon>Pentapetalae</taxon>
        <taxon>asterids</taxon>
        <taxon>Ericales</taxon>
        <taxon>Actinidiaceae</taxon>
        <taxon>Actinidia</taxon>
    </lineage>
</organism>
<evidence type="ECO:0000313" key="3">
    <source>
        <dbReference type="Proteomes" id="UP000585474"/>
    </source>
</evidence>
<accession>A0A7J0FG42</accession>
<comment type="caution">
    <text evidence="2">The sequence shown here is derived from an EMBL/GenBank/DDBJ whole genome shotgun (WGS) entry which is preliminary data.</text>
</comment>
<dbReference type="EMBL" id="BJWL01000012">
    <property type="protein sequence ID" value="GFY97670.1"/>
    <property type="molecule type" value="Genomic_DNA"/>
</dbReference>
<gene>
    <name evidence="2" type="ORF">Acr_12g0002110</name>
</gene>